<name>A0A120AHB4_9GAMM</name>
<sequence>MKLEALTVTLRPRTSWEAAELGMALVRRHAGAIWKPWLLVTVPILVLLNAVGWALDLLWLSGLLMWWLKPWFDRIVLFVISRAVFGETPGTRQTVRAQFRWGARWWLPYLTWRRLGPARSLYLPVDLLEGGSGSEARQRRAALGAPVYGMCALLTLVCVHFEILLMIGTLLGAMMFIPFDYLPDTFKALLESFTEQSQWFNAMLNLVAWIAVSVIEPFYVGAGFGLYLNRRTDIEGWDIEIVFRRLRARLAAAAAPSFLALCLTFGWLADAQAQEPAAPDASAMQAPSSTQAPSAQASGDDEEGDEEAYEPTSAPIRGLVDGKKAKRLPSTLNEIYGEQRSDDRAMRDAVAKAMNDPTVAPKRKQMVWKPKHEAKKKKKDEPKPVDPSKFEGLGGGLAAVAKVLMWAVVAVIVGLLLFTLGRWLGWFRGGASEEEQAPPGVRTALHSEPEPLPDNLPTAIRRLWQAGRHRDALALMYRAAVESMAKRADIVLVPGATEAQCLRASRKLGSAEDRDVFARAVRTWQYAAYAESLPEPQDFDDLVGQLSQRFGWAV</sequence>
<keyword evidence="2" id="KW-0472">Membrane</keyword>
<accession>A0A120AHB4</accession>
<comment type="caution">
    <text evidence="3">The sequence shown here is derived from an EMBL/GenBank/DDBJ whole genome shotgun (WGS) entry which is preliminary data.</text>
</comment>
<evidence type="ECO:0000256" key="2">
    <source>
        <dbReference type="SAM" id="Phobius"/>
    </source>
</evidence>
<protein>
    <submittedName>
        <fullName evidence="3">5'-nucleotidase/2',3'-cyclic phosphodiesterase</fullName>
    </submittedName>
</protein>
<keyword evidence="4" id="KW-1185">Reference proteome</keyword>
<feature type="transmembrane region" description="Helical" evidence="2">
    <location>
        <begin position="250"/>
        <end position="269"/>
    </location>
</feature>
<feature type="transmembrane region" description="Helical" evidence="2">
    <location>
        <begin position="397"/>
        <end position="418"/>
    </location>
</feature>
<reference evidence="3 4" key="1">
    <citation type="journal article" date="2014" name="Genome Announc.">
        <title>Draft Genome Sequence of Lysobacter capsici AZ78, a Bacterium Antagonistic to Plant-Pathogenic Oomycetes.</title>
        <authorList>
            <person name="Puopolo G."/>
            <person name="Sonego P."/>
            <person name="Engelen K."/>
            <person name="Pertot I."/>
        </authorList>
    </citation>
    <scope>NUCLEOTIDE SEQUENCE [LARGE SCALE GENOMIC DNA]</scope>
    <source>
        <strain evidence="3 4">AZ78</strain>
    </source>
</reference>
<proteinExistence type="predicted"/>
<feature type="transmembrane region" description="Helical" evidence="2">
    <location>
        <begin position="147"/>
        <end position="177"/>
    </location>
</feature>
<keyword evidence="2" id="KW-1133">Transmembrane helix</keyword>
<dbReference type="AlphaFoldDB" id="A0A120AHB4"/>
<dbReference type="OrthoDB" id="183980at2"/>
<organism evidence="3 4">
    <name type="scientific">Lysobacter capsici AZ78</name>
    <dbReference type="NCBI Taxonomy" id="1444315"/>
    <lineage>
        <taxon>Bacteria</taxon>
        <taxon>Pseudomonadati</taxon>
        <taxon>Pseudomonadota</taxon>
        <taxon>Gammaproteobacteria</taxon>
        <taxon>Lysobacterales</taxon>
        <taxon>Lysobacteraceae</taxon>
        <taxon>Lysobacter</taxon>
    </lineage>
</organism>
<feature type="compositionally biased region" description="Low complexity" evidence="1">
    <location>
        <begin position="278"/>
        <end position="298"/>
    </location>
</feature>
<dbReference type="EMBL" id="JAJA02000001">
    <property type="protein sequence ID" value="KWS05883.1"/>
    <property type="molecule type" value="Genomic_DNA"/>
</dbReference>
<feature type="transmembrane region" description="Helical" evidence="2">
    <location>
        <begin position="206"/>
        <end position="229"/>
    </location>
</feature>
<feature type="compositionally biased region" description="Acidic residues" evidence="1">
    <location>
        <begin position="299"/>
        <end position="309"/>
    </location>
</feature>
<evidence type="ECO:0000313" key="3">
    <source>
        <dbReference type="EMBL" id="KWS05883.1"/>
    </source>
</evidence>
<feature type="region of interest" description="Disordered" evidence="1">
    <location>
        <begin position="353"/>
        <end position="391"/>
    </location>
</feature>
<dbReference type="Proteomes" id="UP000023435">
    <property type="component" value="Unassembled WGS sequence"/>
</dbReference>
<feature type="transmembrane region" description="Helical" evidence="2">
    <location>
        <begin position="44"/>
        <end position="68"/>
    </location>
</feature>
<evidence type="ECO:0000256" key="1">
    <source>
        <dbReference type="SAM" id="MobiDB-lite"/>
    </source>
</evidence>
<evidence type="ECO:0000313" key="4">
    <source>
        <dbReference type="Proteomes" id="UP000023435"/>
    </source>
</evidence>
<dbReference type="RefSeq" id="WP_036108010.1">
    <property type="nucleotide sequence ID" value="NZ_JAJA02000001.1"/>
</dbReference>
<feature type="compositionally biased region" description="Basic and acidic residues" evidence="1">
    <location>
        <begin position="379"/>
        <end position="389"/>
    </location>
</feature>
<feature type="region of interest" description="Disordered" evidence="1">
    <location>
        <begin position="278"/>
        <end position="316"/>
    </location>
</feature>
<gene>
    <name evidence="3" type="ORF">AZ78_3437</name>
</gene>
<keyword evidence="2" id="KW-0812">Transmembrane</keyword>